<keyword evidence="9 13" id="KW-1133">Transmembrane helix</keyword>
<dbReference type="SUPFAM" id="SSF81342">
    <property type="entry name" value="Transmembrane di-heme cytochromes"/>
    <property type="match status" value="1"/>
</dbReference>
<reference evidence="16" key="1">
    <citation type="journal article" date="2019" name="Int. J. Syst. Evol. Microbiol.">
        <title>The Global Catalogue of Microorganisms (GCM) 10K type strain sequencing project: providing services to taxonomists for standard genome sequencing and annotation.</title>
        <authorList>
            <consortium name="The Broad Institute Genomics Platform"/>
            <consortium name="The Broad Institute Genome Sequencing Center for Infectious Disease"/>
            <person name="Wu L."/>
            <person name="Ma J."/>
        </authorList>
    </citation>
    <scope>NUCLEOTIDE SEQUENCE [LARGE SCALE GENOMIC DNA]</scope>
    <source>
        <strain evidence="16">KCTC 42986</strain>
    </source>
</reference>
<evidence type="ECO:0000256" key="13">
    <source>
        <dbReference type="SAM" id="Phobius"/>
    </source>
</evidence>
<protein>
    <submittedName>
        <fullName evidence="15">Cytochrome b</fullName>
    </submittedName>
</protein>
<evidence type="ECO:0000256" key="2">
    <source>
        <dbReference type="ARBA" id="ARBA00004651"/>
    </source>
</evidence>
<evidence type="ECO:0000256" key="5">
    <source>
        <dbReference type="ARBA" id="ARBA00022617"/>
    </source>
</evidence>
<evidence type="ECO:0000256" key="9">
    <source>
        <dbReference type="ARBA" id="ARBA00022989"/>
    </source>
</evidence>
<evidence type="ECO:0000256" key="12">
    <source>
        <dbReference type="ARBA" id="ARBA00037975"/>
    </source>
</evidence>
<keyword evidence="11 13" id="KW-0472">Membrane</keyword>
<keyword evidence="8" id="KW-0249">Electron transport</keyword>
<dbReference type="InterPro" id="IPR052168">
    <property type="entry name" value="Cytochrome_b561_oxidase"/>
</dbReference>
<sequence length="181" mass="20349">MNTDTTTPPSYDTKSIWLHWITAAIVILLLCVGQTIDWFPRGIWRITMRSLHISAGALLGVIMLYRIWWRIQGGLRLPPADTGLLQVLTKTMHWALYTTLLATVILGVANVWVRGDTLFNLFTVPAFDPANKALVHQVEDLHQLAAYLVLILAVLHAGAALLHHYVLKDAVLRRMLPGRNE</sequence>
<evidence type="ECO:0000256" key="3">
    <source>
        <dbReference type="ARBA" id="ARBA00022448"/>
    </source>
</evidence>
<evidence type="ECO:0000313" key="16">
    <source>
        <dbReference type="Proteomes" id="UP001595530"/>
    </source>
</evidence>
<feature type="domain" description="Cytochrome b561 bacterial/Ni-hydrogenase" evidence="14">
    <location>
        <begin position="11"/>
        <end position="178"/>
    </location>
</feature>
<comment type="similarity">
    <text evidence="12">Belongs to the cytochrome b561 family.</text>
</comment>
<comment type="caution">
    <text evidence="15">The sequence shown here is derived from an EMBL/GenBank/DDBJ whole genome shotgun (WGS) entry which is preliminary data.</text>
</comment>
<dbReference type="PANTHER" id="PTHR30529:SF1">
    <property type="entry name" value="CYTOCHROME B561 HOMOLOG 2"/>
    <property type="match status" value="1"/>
</dbReference>
<dbReference type="RefSeq" id="WP_390321431.1">
    <property type="nucleotide sequence ID" value="NZ_JBHRTP010000018.1"/>
</dbReference>
<feature type="transmembrane region" description="Helical" evidence="13">
    <location>
        <begin position="94"/>
        <end position="113"/>
    </location>
</feature>
<feature type="transmembrane region" description="Helical" evidence="13">
    <location>
        <begin position="144"/>
        <end position="166"/>
    </location>
</feature>
<keyword evidence="4" id="KW-1003">Cell membrane</keyword>
<keyword evidence="5" id="KW-0349">Heme</keyword>
<evidence type="ECO:0000313" key="15">
    <source>
        <dbReference type="EMBL" id="MFC3107746.1"/>
    </source>
</evidence>
<evidence type="ECO:0000256" key="1">
    <source>
        <dbReference type="ARBA" id="ARBA00001970"/>
    </source>
</evidence>
<evidence type="ECO:0000256" key="10">
    <source>
        <dbReference type="ARBA" id="ARBA00023004"/>
    </source>
</evidence>
<keyword evidence="3" id="KW-0813">Transport</keyword>
<accession>A0ABV7F233</accession>
<evidence type="ECO:0000256" key="11">
    <source>
        <dbReference type="ARBA" id="ARBA00023136"/>
    </source>
</evidence>
<keyword evidence="16" id="KW-1185">Reference proteome</keyword>
<gene>
    <name evidence="15" type="ORF">ACFOFO_07190</name>
</gene>
<comment type="cofactor">
    <cofactor evidence="1">
        <name>heme b</name>
        <dbReference type="ChEBI" id="CHEBI:60344"/>
    </cofactor>
</comment>
<proteinExistence type="inferred from homology"/>
<evidence type="ECO:0000256" key="8">
    <source>
        <dbReference type="ARBA" id="ARBA00022982"/>
    </source>
</evidence>
<evidence type="ECO:0000256" key="4">
    <source>
        <dbReference type="ARBA" id="ARBA00022475"/>
    </source>
</evidence>
<name>A0ABV7F233_9BURK</name>
<comment type="subcellular location">
    <subcellularLocation>
        <location evidence="2">Cell membrane</location>
        <topology evidence="2">Multi-pass membrane protein</topology>
    </subcellularLocation>
</comment>
<dbReference type="InterPro" id="IPR016174">
    <property type="entry name" value="Di-haem_cyt_TM"/>
</dbReference>
<keyword evidence="10" id="KW-0408">Iron</keyword>
<keyword evidence="6 13" id="KW-0812">Transmembrane</keyword>
<dbReference type="Pfam" id="PF01292">
    <property type="entry name" value="Ni_hydr_CYTB"/>
    <property type="match status" value="1"/>
</dbReference>
<dbReference type="EMBL" id="JBHRTP010000018">
    <property type="protein sequence ID" value="MFC3107746.1"/>
    <property type="molecule type" value="Genomic_DNA"/>
</dbReference>
<feature type="transmembrane region" description="Helical" evidence="13">
    <location>
        <begin position="17"/>
        <end position="39"/>
    </location>
</feature>
<organism evidence="15 16">
    <name type="scientific">Undibacterium arcticum</name>
    <dbReference type="NCBI Taxonomy" id="1762892"/>
    <lineage>
        <taxon>Bacteria</taxon>
        <taxon>Pseudomonadati</taxon>
        <taxon>Pseudomonadota</taxon>
        <taxon>Betaproteobacteria</taxon>
        <taxon>Burkholderiales</taxon>
        <taxon>Oxalobacteraceae</taxon>
        <taxon>Undibacterium</taxon>
    </lineage>
</organism>
<evidence type="ECO:0000259" key="14">
    <source>
        <dbReference type="Pfam" id="PF01292"/>
    </source>
</evidence>
<dbReference type="Proteomes" id="UP001595530">
    <property type="component" value="Unassembled WGS sequence"/>
</dbReference>
<keyword evidence="7" id="KW-0479">Metal-binding</keyword>
<feature type="transmembrane region" description="Helical" evidence="13">
    <location>
        <begin position="51"/>
        <end position="69"/>
    </location>
</feature>
<dbReference type="InterPro" id="IPR011577">
    <property type="entry name" value="Cyt_b561_bac/Ni-Hgenase"/>
</dbReference>
<evidence type="ECO:0000256" key="7">
    <source>
        <dbReference type="ARBA" id="ARBA00022723"/>
    </source>
</evidence>
<dbReference type="PANTHER" id="PTHR30529">
    <property type="entry name" value="CYTOCHROME B561"/>
    <property type="match status" value="1"/>
</dbReference>
<evidence type="ECO:0000256" key="6">
    <source>
        <dbReference type="ARBA" id="ARBA00022692"/>
    </source>
</evidence>